<dbReference type="SUPFAM" id="SSF50630">
    <property type="entry name" value="Acid proteases"/>
    <property type="match status" value="1"/>
</dbReference>
<organism evidence="1 2">
    <name type="scientific">Cardamine amara subsp. amara</name>
    <dbReference type="NCBI Taxonomy" id="228776"/>
    <lineage>
        <taxon>Eukaryota</taxon>
        <taxon>Viridiplantae</taxon>
        <taxon>Streptophyta</taxon>
        <taxon>Embryophyta</taxon>
        <taxon>Tracheophyta</taxon>
        <taxon>Spermatophyta</taxon>
        <taxon>Magnoliopsida</taxon>
        <taxon>eudicotyledons</taxon>
        <taxon>Gunneridae</taxon>
        <taxon>Pentapetalae</taxon>
        <taxon>rosids</taxon>
        <taxon>malvids</taxon>
        <taxon>Brassicales</taxon>
        <taxon>Brassicaceae</taxon>
        <taxon>Cardamineae</taxon>
        <taxon>Cardamine</taxon>
    </lineage>
</organism>
<proteinExistence type="predicted"/>
<dbReference type="CDD" id="cd00303">
    <property type="entry name" value="retropepsin_like"/>
    <property type="match status" value="1"/>
</dbReference>
<evidence type="ECO:0000313" key="1">
    <source>
        <dbReference type="EMBL" id="KAL1189494.1"/>
    </source>
</evidence>
<evidence type="ECO:0000313" key="2">
    <source>
        <dbReference type="Proteomes" id="UP001558713"/>
    </source>
</evidence>
<dbReference type="EMBL" id="JBANAX010000895">
    <property type="protein sequence ID" value="KAL1189494.1"/>
    <property type="molecule type" value="Genomic_DNA"/>
</dbReference>
<reference evidence="1 2" key="1">
    <citation type="submission" date="2024-04" db="EMBL/GenBank/DDBJ databases">
        <title>Genome assembly C_amara_ONT_v2.</title>
        <authorList>
            <person name="Yant L."/>
            <person name="Moore C."/>
            <person name="Slenker M."/>
        </authorList>
    </citation>
    <scope>NUCLEOTIDE SEQUENCE [LARGE SCALE GENOMIC DNA]</scope>
    <source>
        <tissue evidence="1">Leaf</tissue>
    </source>
</reference>
<protein>
    <submittedName>
        <fullName evidence="1">Uncharacterized protein</fullName>
    </submittedName>
</protein>
<accession>A0ABD0ZE85</accession>
<dbReference type="InterPro" id="IPR021109">
    <property type="entry name" value="Peptidase_aspartic_dom_sf"/>
</dbReference>
<dbReference type="Gene3D" id="2.40.70.10">
    <property type="entry name" value="Acid Proteases"/>
    <property type="match status" value="1"/>
</dbReference>
<sequence>MVAGHSMARSLVDTGSSVDVLFEEALRKMDLASTNYLVKPNYRPLASFNGDTTMSRGTIKLPLMVGGECRTIKFKIVDKLAIYNIILGTPWLYLMKAVASTYHQCLKLPTPTGPFTLYRDQLTARSCFVIEHQLLKKSEAPQT</sequence>
<comment type="caution">
    <text evidence="1">The sequence shown here is derived from an EMBL/GenBank/DDBJ whole genome shotgun (WGS) entry which is preliminary data.</text>
</comment>
<dbReference type="AlphaFoldDB" id="A0ABD0ZE85"/>
<dbReference type="Proteomes" id="UP001558713">
    <property type="component" value="Unassembled WGS sequence"/>
</dbReference>
<name>A0ABD0ZE85_CARAN</name>
<keyword evidence="2" id="KW-1185">Reference proteome</keyword>
<dbReference type="PANTHER" id="PTHR33240">
    <property type="entry name" value="OS08G0508500 PROTEIN"/>
    <property type="match status" value="1"/>
</dbReference>
<gene>
    <name evidence="1" type="ORF">V5N11_019126</name>
</gene>
<dbReference type="PANTHER" id="PTHR33240:SF8">
    <property type="entry name" value="OS03G0439900 PROTEIN"/>
    <property type="match status" value="1"/>
</dbReference>